<evidence type="ECO:0000256" key="4">
    <source>
        <dbReference type="HAMAP-Rule" id="MF_01930"/>
    </source>
</evidence>
<feature type="binding site" evidence="4">
    <location>
        <position position="111"/>
    </location>
    <ligand>
        <name>(6R)-10-formyltetrahydrofolate</name>
        <dbReference type="ChEBI" id="CHEBI:195366"/>
    </ligand>
</feature>
<dbReference type="PANTHER" id="PTHR43369:SF2">
    <property type="entry name" value="PHOSPHORIBOSYLGLYCINAMIDE FORMYLTRANSFERASE"/>
    <property type="match status" value="1"/>
</dbReference>
<feature type="site" description="Raises pKa of active site His" evidence="4">
    <location>
        <position position="154"/>
    </location>
</feature>
<dbReference type="Pfam" id="PF00551">
    <property type="entry name" value="Formyl_trans_N"/>
    <property type="match status" value="1"/>
</dbReference>
<comment type="function">
    <text evidence="4">Catalyzes the transfer of a formyl group from 10-formyltetrahydrofolate to 5-phospho-ribosyl-glycinamide (GAR), producing 5-phospho-ribosyl-N-formylglycinamide (FGAR) and tetrahydrofolate.</text>
</comment>
<reference evidence="6 7" key="1">
    <citation type="submission" date="2016-09" db="EMBL/GenBank/DDBJ databases">
        <title>Genome-resolved meta-omics ties microbial dynamics to process performance in biotechnology for thiocyanate degradation.</title>
        <authorList>
            <person name="Kantor R.S."/>
            <person name="Huddy R.J."/>
            <person name="Iyer R."/>
            <person name="Thomas B.C."/>
            <person name="Brown C.T."/>
            <person name="Anantharaman K."/>
            <person name="Tringe S."/>
            <person name="Hettich R.L."/>
            <person name="Harrison S.T."/>
            <person name="Banfield J.F."/>
        </authorList>
    </citation>
    <scope>NUCLEOTIDE SEQUENCE [LARGE SCALE GENOMIC DNA]</scope>
    <source>
        <strain evidence="6">59-99</strain>
    </source>
</reference>
<evidence type="ECO:0000313" key="6">
    <source>
        <dbReference type="EMBL" id="OJX57036.1"/>
    </source>
</evidence>
<comment type="caution">
    <text evidence="6">The sequence shown here is derived from an EMBL/GenBank/DDBJ whole genome shotgun (WGS) entry which is preliminary data.</text>
</comment>
<accession>A0A1M3KX64</accession>
<sequence>MTSPIAYHRVAVLGSGAGSNARALIRYSQSDAACPYRVVLVVGTRPDSGIVQMARDLGVESHVLVGKAQEESAGELLEVLRKNDVEVLALAGFMRLLPQSVIQGMSGHVLNIHPALLPRFGGKGMYGMHVHRAVIEAVETESGCTVHMVDGEYDRGRILGQRRVPIVSSDTPETLQDKVKEAEHRLYPEVLSSYVRHLGQARD</sequence>
<feature type="binding site" evidence="4">
    <location>
        <begin position="18"/>
        <end position="20"/>
    </location>
    <ligand>
        <name>N(1)-(5-phospho-beta-D-ribosyl)glycinamide</name>
        <dbReference type="ChEBI" id="CHEBI:143788"/>
    </ligand>
</feature>
<evidence type="ECO:0000313" key="7">
    <source>
        <dbReference type="Proteomes" id="UP000184233"/>
    </source>
</evidence>
<comment type="catalytic activity">
    <reaction evidence="4">
        <text>N(1)-(5-phospho-beta-D-ribosyl)glycinamide + (6R)-10-formyltetrahydrofolate = N(2)-formyl-N(1)-(5-phospho-beta-D-ribosyl)glycinamide + (6S)-5,6,7,8-tetrahydrofolate + H(+)</text>
        <dbReference type="Rhea" id="RHEA:15053"/>
        <dbReference type="ChEBI" id="CHEBI:15378"/>
        <dbReference type="ChEBI" id="CHEBI:57453"/>
        <dbReference type="ChEBI" id="CHEBI:143788"/>
        <dbReference type="ChEBI" id="CHEBI:147286"/>
        <dbReference type="ChEBI" id="CHEBI:195366"/>
        <dbReference type="EC" id="2.1.2.2"/>
    </reaction>
</comment>
<feature type="active site" description="Proton donor" evidence="4">
    <location>
        <position position="113"/>
    </location>
</feature>
<keyword evidence="2 4" id="KW-0808">Transferase</keyword>
<dbReference type="HAMAP" id="MF_01930">
    <property type="entry name" value="PurN"/>
    <property type="match status" value="1"/>
</dbReference>
<proteinExistence type="inferred from homology"/>
<dbReference type="Proteomes" id="UP000184233">
    <property type="component" value="Unassembled WGS sequence"/>
</dbReference>
<name>A0A1M3KX64_9BACT</name>
<organism evidence="6 7">
    <name type="scientific">Candidatus Kapaibacterium thiocyanatum</name>
    <dbReference type="NCBI Taxonomy" id="1895771"/>
    <lineage>
        <taxon>Bacteria</taxon>
        <taxon>Pseudomonadati</taxon>
        <taxon>Candidatus Kapaibacteriota</taxon>
        <taxon>Candidatus Kapaibacteriia</taxon>
        <taxon>Candidatus Kapaibacteriales</taxon>
        <taxon>Candidatus Kapaibacteriaceae</taxon>
        <taxon>Candidatus Kapaibacterium</taxon>
    </lineage>
</organism>
<dbReference type="GO" id="GO:0004644">
    <property type="term" value="F:phosphoribosylglycinamide formyltransferase activity"/>
    <property type="evidence" value="ECO:0007669"/>
    <property type="project" value="UniProtKB-UniRule"/>
</dbReference>
<feature type="domain" description="Formyl transferase N-terminal" evidence="5">
    <location>
        <begin position="9"/>
        <end position="191"/>
    </location>
</feature>
<evidence type="ECO:0000256" key="3">
    <source>
        <dbReference type="ARBA" id="ARBA00022755"/>
    </source>
</evidence>
<protein>
    <recommendedName>
        <fullName evidence="4">Phosphoribosylglycinamide formyltransferase</fullName>
        <ecNumber evidence="4">2.1.2.2</ecNumber>
    </recommendedName>
    <alternativeName>
        <fullName evidence="4">5'-phosphoribosylglycinamide transformylase</fullName>
    </alternativeName>
    <alternativeName>
        <fullName evidence="4">GAR transformylase</fullName>
        <shortName evidence="4">GART</shortName>
    </alternativeName>
</protein>
<dbReference type="GO" id="GO:0006189">
    <property type="term" value="P:'de novo' IMP biosynthetic process"/>
    <property type="evidence" value="ECO:0007669"/>
    <property type="project" value="UniProtKB-UniRule"/>
</dbReference>
<evidence type="ECO:0000259" key="5">
    <source>
        <dbReference type="Pfam" id="PF00551"/>
    </source>
</evidence>
<dbReference type="GO" id="GO:0005737">
    <property type="term" value="C:cytoplasm"/>
    <property type="evidence" value="ECO:0007669"/>
    <property type="project" value="TreeGrafter"/>
</dbReference>
<evidence type="ECO:0000256" key="2">
    <source>
        <dbReference type="ARBA" id="ARBA00022679"/>
    </source>
</evidence>
<dbReference type="STRING" id="1895771.BGO89_11035"/>
<dbReference type="InterPro" id="IPR036477">
    <property type="entry name" value="Formyl_transf_N_sf"/>
</dbReference>
<dbReference type="EMBL" id="MKVH01000024">
    <property type="protein sequence ID" value="OJX57036.1"/>
    <property type="molecule type" value="Genomic_DNA"/>
</dbReference>
<dbReference type="Gene3D" id="3.40.50.170">
    <property type="entry name" value="Formyl transferase, N-terminal domain"/>
    <property type="match status" value="1"/>
</dbReference>
<dbReference type="InterPro" id="IPR004607">
    <property type="entry name" value="GART"/>
</dbReference>
<dbReference type="AlphaFoldDB" id="A0A1M3KX64"/>
<dbReference type="PANTHER" id="PTHR43369">
    <property type="entry name" value="PHOSPHORIBOSYLGLYCINAMIDE FORMYLTRANSFERASE"/>
    <property type="match status" value="1"/>
</dbReference>
<dbReference type="EC" id="2.1.2.2" evidence="4"/>
<keyword evidence="3 4" id="KW-0658">Purine biosynthesis</keyword>
<comment type="caution">
    <text evidence="4">Lacks conserved residue(s) required for the propagation of feature annotation.</text>
</comment>
<gene>
    <name evidence="4" type="primary">purN</name>
    <name evidence="6" type="ORF">BGO89_11035</name>
</gene>
<dbReference type="InterPro" id="IPR002376">
    <property type="entry name" value="Formyl_transf_N"/>
</dbReference>
<dbReference type="UniPathway" id="UPA00074">
    <property type="reaction ID" value="UER00126"/>
</dbReference>
<dbReference type="SUPFAM" id="SSF53328">
    <property type="entry name" value="Formyltransferase"/>
    <property type="match status" value="1"/>
</dbReference>
<feature type="binding site" evidence="4">
    <location>
        <begin position="94"/>
        <end position="97"/>
    </location>
    <ligand>
        <name>(6R)-10-formyltetrahydrofolate</name>
        <dbReference type="ChEBI" id="CHEBI:195366"/>
    </ligand>
</feature>
<dbReference type="CDD" id="cd08645">
    <property type="entry name" value="FMT_core_GART"/>
    <property type="match status" value="1"/>
</dbReference>
<comment type="pathway">
    <text evidence="1 4">Purine metabolism; IMP biosynthesis via de novo pathway; N(2)-formyl-N(1)-(5-phospho-D-ribosyl)glycinamide from N(1)-(5-phospho-D-ribosyl)glycinamide (10-formyl THF route): step 1/1.</text>
</comment>
<evidence type="ECO:0000256" key="1">
    <source>
        <dbReference type="ARBA" id="ARBA00005054"/>
    </source>
</evidence>
<comment type="similarity">
    <text evidence="4">Belongs to the GART family.</text>
</comment>